<protein>
    <submittedName>
        <fullName evidence="1">Uncharacterized protein</fullName>
    </submittedName>
</protein>
<name>A0A1M4UFL8_9BACT</name>
<evidence type="ECO:0000313" key="1">
    <source>
        <dbReference type="EMBL" id="SHE55360.1"/>
    </source>
</evidence>
<evidence type="ECO:0000313" key="2">
    <source>
        <dbReference type="Proteomes" id="UP000184048"/>
    </source>
</evidence>
<dbReference type="RefSeq" id="WP_072833779.1">
    <property type="nucleotide sequence ID" value="NZ_FQUU01000002.1"/>
</dbReference>
<accession>A0A1M4UFL8</accession>
<reference evidence="1 2" key="1">
    <citation type="submission" date="2016-11" db="EMBL/GenBank/DDBJ databases">
        <authorList>
            <person name="Jaros S."/>
            <person name="Januszkiewicz K."/>
            <person name="Wedrychowicz H."/>
        </authorList>
    </citation>
    <scope>NUCLEOTIDE SEQUENCE [LARGE SCALE GENOMIC DNA]</scope>
    <source>
        <strain evidence="1 2">DSM 18119</strain>
    </source>
</reference>
<keyword evidence="2" id="KW-1185">Reference proteome</keyword>
<sequence>MDAIVRMGDAYMHYNISREGPGIYQARLIRYEGCPTEEPPRDVVLTRGYRCWAGSANHPLLLNELGKMIDSLSSSYDPDIDAHIGRPAPL</sequence>
<dbReference type="Proteomes" id="UP000184048">
    <property type="component" value="Unassembled WGS sequence"/>
</dbReference>
<dbReference type="EMBL" id="FQUU01000002">
    <property type="protein sequence ID" value="SHE55360.1"/>
    <property type="molecule type" value="Genomic_DNA"/>
</dbReference>
<dbReference type="AlphaFoldDB" id="A0A1M4UFL8"/>
<proteinExistence type="predicted"/>
<organism evidence="1 2">
    <name type="scientific">Flavisolibacter ginsengisoli DSM 18119</name>
    <dbReference type="NCBI Taxonomy" id="1121884"/>
    <lineage>
        <taxon>Bacteria</taxon>
        <taxon>Pseudomonadati</taxon>
        <taxon>Bacteroidota</taxon>
        <taxon>Chitinophagia</taxon>
        <taxon>Chitinophagales</taxon>
        <taxon>Chitinophagaceae</taxon>
        <taxon>Flavisolibacter</taxon>
    </lineage>
</organism>
<dbReference type="OrthoDB" id="685507at2"/>
<gene>
    <name evidence="1" type="ORF">SAMN02745131_00631</name>
</gene>